<evidence type="ECO:0000313" key="1">
    <source>
        <dbReference type="EMBL" id="WWE92046.1"/>
    </source>
</evidence>
<name>A0AAJ6N4L0_9BRAD</name>
<dbReference type="Proteomes" id="UP000500895">
    <property type="component" value="Chromosome"/>
</dbReference>
<gene>
    <name evidence="1" type="ORF">HAV00_33120</name>
</gene>
<protein>
    <submittedName>
        <fullName evidence="1">Uncharacterized protein</fullName>
    </submittedName>
</protein>
<sequence length="87" mass="9584">MTLPASYCDVPPGNLPRQPYVREDEVRSDFGAKLQRVLSAPGLKNFVPVTLQYVHDHIADQVFVFNDQNLQIILPAGAPCYSGLASL</sequence>
<accession>A0AAJ6N4L0</accession>
<proteinExistence type="predicted"/>
<organism evidence="1 2">
    <name type="scientific">Bradyrhizobium symbiodeficiens</name>
    <dbReference type="NCBI Taxonomy" id="1404367"/>
    <lineage>
        <taxon>Bacteria</taxon>
        <taxon>Pseudomonadati</taxon>
        <taxon>Pseudomonadota</taxon>
        <taxon>Alphaproteobacteria</taxon>
        <taxon>Hyphomicrobiales</taxon>
        <taxon>Nitrobacteraceae</taxon>
        <taxon>Bradyrhizobium</taxon>
    </lineage>
</organism>
<dbReference type="EMBL" id="CP050066">
    <property type="protein sequence ID" value="WWE92046.1"/>
    <property type="molecule type" value="Genomic_DNA"/>
</dbReference>
<reference evidence="1 2" key="1">
    <citation type="journal article" date="2020" name="Int. J. Syst. Evol. Microbiol.">
        <title>Description and complete genome sequences of Bradyrhizobium symbiodeficiens sp. nov., a non-symbiotic bacterium associated with legumes native to Canada.</title>
        <authorList>
            <person name="Bromfield E.S.P."/>
            <person name="Cloutier S."/>
            <person name="Nguyen H.D.T."/>
        </authorList>
    </citation>
    <scope>NUCLEOTIDE SEQUENCE [LARGE SCALE GENOMIC DNA]</scope>
    <source>
        <strain evidence="1 2">101S1MB</strain>
    </source>
</reference>
<evidence type="ECO:0000313" key="2">
    <source>
        <dbReference type="Proteomes" id="UP000500895"/>
    </source>
</evidence>
<dbReference type="AlphaFoldDB" id="A0AAJ6N4L0"/>